<gene>
    <name evidence="1" type="ORF">METZ01_LOCUS286387</name>
</gene>
<evidence type="ECO:0000313" key="1">
    <source>
        <dbReference type="EMBL" id="SVC33533.1"/>
    </source>
</evidence>
<proteinExistence type="predicted"/>
<dbReference type="AlphaFoldDB" id="A0A382LBU8"/>
<sequence>MSYNNLLKFVLLTGIQPVIQMQLEMISNPMKKLKPIFGAL</sequence>
<reference evidence="1" key="1">
    <citation type="submission" date="2018-05" db="EMBL/GenBank/DDBJ databases">
        <authorList>
            <person name="Lanie J.A."/>
            <person name="Ng W.-L."/>
            <person name="Kazmierczak K.M."/>
            <person name="Andrzejewski T.M."/>
            <person name="Davidsen T.M."/>
            <person name="Wayne K.J."/>
            <person name="Tettelin H."/>
            <person name="Glass J.I."/>
            <person name="Rusch D."/>
            <person name="Podicherti R."/>
            <person name="Tsui H.-C.T."/>
            <person name="Winkler M.E."/>
        </authorList>
    </citation>
    <scope>NUCLEOTIDE SEQUENCE</scope>
</reference>
<dbReference type="EMBL" id="UINC01085720">
    <property type="protein sequence ID" value="SVC33533.1"/>
    <property type="molecule type" value="Genomic_DNA"/>
</dbReference>
<protein>
    <submittedName>
        <fullName evidence="1">Uncharacterized protein</fullName>
    </submittedName>
</protein>
<accession>A0A382LBU8</accession>
<organism evidence="1">
    <name type="scientific">marine metagenome</name>
    <dbReference type="NCBI Taxonomy" id="408172"/>
    <lineage>
        <taxon>unclassified sequences</taxon>
        <taxon>metagenomes</taxon>
        <taxon>ecological metagenomes</taxon>
    </lineage>
</organism>
<name>A0A382LBU8_9ZZZZ</name>